<dbReference type="PANTHER" id="PTHR43383:SF2">
    <property type="entry name" value="AMIDOHYDROLASE 2 FAMILY PROTEIN"/>
    <property type="match status" value="1"/>
</dbReference>
<proteinExistence type="predicted"/>
<dbReference type="InterPro" id="IPR032466">
    <property type="entry name" value="Metal_Hydrolase"/>
</dbReference>
<dbReference type="EMBL" id="CAEZZD010000001">
    <property type="protein sequence ID" value="CAB4738860.1"/>
    <property type="molecule type" value="Genomic_DNA"/>
</dbReference>
<feature type="domain" description="Amidohydrolase-related" evidence="1">
    <location>
        <begin position="144"/>
        <end position="377"/>
    </location>
</feature>
<dbReference type="GO" id="GO:0016787">
    <property type="term" value="F:hydrolase activity"/>
    <property type="evidence" value="ECO:0007669"/>
    <property type="project" value="InterPro"/>
</dbReference>
<name>A0A6J6QJ34_9ZZZZ</name>
<evidence type="ECO:0000313" key="6">
    <source>
        <dbReference type="EMBL" id="CAB4848420.1"/>
    </source>
</evidence>
<accession>A0A6J6QJ34</accession>
<dbReference type="Pfam" id="PF04909">
    <property type="entry name" value="Amidohydro_2"/>
    <property type="match status" value="1"/>
</dbReference>
<sequence>MKASLIEIAQTIPLTDNHCHGVIRGNLERPDFEIIATESDWPEPNGMTIFDAPVGIMMRAECAGLLDLPRHCSPDEFFNRRYELGQEEVTRRLVPATGIETFIVDSGFKSSNVLLPSEMQDAVPGSRAFEIVRLETVAEAMAANTTAATFIADYAQALAKAAEHAIGFKSVMAYRYGLDFDPARPSTSEVEKAAGEWLKSNNDCGKIRMDHPVLLRHILWEAVDYKLAIQFHIGYGDSDIVMHRCDPTQMTEFIRMTVDSGISIMLLHCYPFVQEAGYLAQVYPHVYLDTGASAHWTGLSSPTIVAQSVEMAPMSKVLFSSDAFGLPELYFVGTFVWRKAMGELLDKWVKSDGLGYDDAVKYLNWMANDNARRAYRLLPK</sequence>
<evidence type="ECO:0000313" key="8">
    <source>
        <dbReference type="EMBL" id="CAB5045249.1"/>
    </source>
</evidence>
<dbReference type="EMBL" id="CAFBIX010000028">
    <property type="protein sequence ID" value="CAB4848420.1"/>
    <property type="molecule type" value="Genomic_DNA"/>
</dbReference>
<dbReference type="EMBL" id="CAESAI010000026">
    <property type="protein sequence ID" value="CAB4341643.1"/>
    <property type="molecule type" value="Genomic_DNA"/>
</dbReference>
<protein>
    <submittedName>
        <fullName evidence="4">Unannotated protein</fullName>
    </submittedName>
</protein>
<dbReference type="EMBL" id="CAFBPK010000015">
    <property type="protein sequence ID" value="CAB5022011.1"/>
    <property type="molecule type" value="Genomic_DNA"/>
</dbReference>
<evidence type="ECO:0000313" key="4">
    <source>
        <dbReference type="EMBL" id="CAB4709623.1"/>
    </source>
</evidence>
<organism evidence="4">
    <name type="scientific">freshwater metagenome</name>
    <dbReference type="NCBI Taxonomy" id="449393"/>
    <lineage>
        <taxon>unclassified sequences</taxon>
        <taxon>metagenomes</taxon>
        <taxon>ecological metagenomes</taxon>
    </lineage>
</organism>
<dbReference type="EMBL" id="CAEZYC010000040">
    <property type="protein sequence ID" value="CAB4709623.1"/>
    <property type="molecule type" value="Genomic_DNA"/>
</dbReference>
<evidence type="ECO:0000313" key="5">
    <source>
        <dbReference type="EMBL" id="CAB4738860.1"/>
    </source>
</evidence>
<dbReference type="EMBL" id="CAFBQG010000018">
    <property type="protein sequence ID" value="CAB5045249.1"/>
    <property type="molecule type" value="Genomic_DNA"/>
</dbReference>
<dbReference type="InterPro" id="IPR006680">
    <property type="entry name" value="Amidohydro-rel"/>
</dbReference>
<reference evidence="4" key="1">
    <citation type="submission" date="2020-05" db="EMBL/GenBank/DDBJ databases">
        <authorList>
            <person name="Chiriac C."/>
            <person name="Salcher M."/>
            <person name="Ghai R."/>
            <person name="Kavagutti S V."/>
        </authorList>
    </citation>
    <scope>NUCLEOTIDE SEQUENCE</scope>
</reference>
<evidence type="ECO:0000313" key="7">
    <source>
        <dbReference type="EMBL" id="CAB5022011.1"/>
    </source>
</evidence>
<gene>
    <name evidence="4" type="ORF">UFOPK2648_00813</name>
    <name evidence="5" type="ORF">UFOPK2824_00020</name>
    <name evidence="6" type="ORF">UFOPK3278_00801</name>
    <name evidence="2" type="ORF">UFOPK3406_01050</name>
    <name evidence="3" type="ORF">UFOPK3925_01453</name>
    <name evidence="7" type="ORF">UFOPK4097_00994</name>
    <name evidence="8" type="ORF">UFOPK4301_00245</name>
</gene>
<dbReference type="SUPFAM" id="SSF51556">
    <property type="entry name" value="Metallo-dependent hydrolases"/>
    <property type="match status" value="1"/>
</dbReference>
<evidence type="ECO:0000259" key="1">
    <source>
        <dbReference type="Pfam" id="PF04909"/>
    </source>
</evidence>
<dbReference type="EMBL" id="CAESAD010000015">
    <property type="protein sequence ID" value="CAB4344888.1"/>
    <property type="molecule type" value="Genomic_DNA"/>
</dbReference>
<dbReference type="Gene3D" id="3.20.20.140">
    <property type="entry name" value="Metal-dependent hydrolases"/>
    <property type="match status" value="1"/>
</dbReference>
<dbReference type="PANTHER" id="PTHR43383">
    <property type="entry name" value="NODULIN 6"/>
    <property type="match status" value="1"/>
</dbReference>
<dbReference type="AlphaFoldDB" id="A0A6J6QJ34"/>
<evidence type="ECO:0000313" key="3">
    <source>
        <dbReference type="EMBL" id="CAB4344888.1"/>
    </source>
</evidence>
<evidence type="ECO:0000313" key="2">
    <source>
        <dbReference type="EMBL" id="CAB4341643.1"/>
    </source>
</evidence>